<feature type="region of interest" description="Disordered" evidence="1">
    <location>
        <begin position="1"/>
        <end position="75"/>
    </location>
</feature>
<dbReference type="Proteomes" id="UP000237811">
    <property type="component" value="Unassembled WGS sequence"/>
</dbReference>
<organism evidence="3 5">
    <name type="scientific">Burkholderia multivorans</name>
    <dbReference type="NCBI Taxonomy" id="87883"/>
    <lineage>
        <taxon>Bacteria</taxon>
        <taxon>Pseudomonadati</taxon>
        <taxon>Pseudomonadota</taxon>
        <taxon>Betaproteobacteria</taxon>
        <taxon>Burkholderiales</taxon>
        <taxon>Burkholderiaceae</taxon>
        <taxon>Burkholderia</taxon>
        <taxon>Burkholderia cepacia complex</taxon>
    </lineage>
</organism>
<evidence type="ECO:0000313" key="2">
    <source>
        <dbReference type="EMBL" id="PRE39170.1"/>
    </source>
</evidence>
<feature type="compositionally biased region" description="Basic residues" evidence="1">
    <location>
        <begin position="12"/>
        <end position="21"/>
    </location>
</feature>
<evidence type="ECO:0000256" key="1">
    <source>
        <dbReference type="SAM" id="MobiDB-lite"/>
    </source>
</evidence>
<reference evidence="3 5" key="2">
    <citation type="submission" date="2018-03" db="EMBL/GenBank/DDBJ databases">
        <authorList>
            <person name="Keele B.F."/>
        </authorList>
    </citation>
    <scope>NUCLEOTIDE SEQUENCE [LARGE SCALE GENOMIC DNA]</scope>
    <source>
        <strain evidence="3 5">AU19729</strain>
    </source>
</reference>
<dbReference type="Proteomes" id="UP000238982">
    <property type="component" value="Unassembled WGS sequence"/>
</dbReference>
<dbReference type="AlphaFoldDB" id="A0A2S9LTW8"/>
<accession>A0A2S9LTW8</accession>
<evidence type="ECO:0000313" key="4">
    <source>
        <dbReference type="Proteomes" id="UP000237811"/>
    </source>
</evidence>
<comment type="caution">
    <text evidence="3">The sequence shown here is derived from an EMBL/GenBank/DDBJ whole genome shotgun (WGS) entry which is preliminary data.</text>
</comment>
<gene>
    <name evidence="2" type="ORF">C6P99_32545</name>
    <name evidence="3" type="ORF">C6Q15_27830</name>
</gene>
<sequence>MRKSAPNACRTAKTHAIRRPIYRGDRGSSGASRGHSERRPAALRPIPRSGRTARPPHAPGRVRCPPAGVEQEDRT</sequence>
<dbReference type="EMBL" id="PVFR01000097">
    <property type="protein sequence ID" value="PRE39170.1"/>
    <property type="molecule type" value="Genomic_DNA"/>
</dbReference>
<protein>
    <submittedName>
        <fullName evidence="3">Uncharacterized protein</fullName>
    </submittedName>
</protein>
<proteinExistence type="predicted"/>
<name>A0A2S9LTW8_9BURK</name>
<evidence type="ECO:0000313" key="3">
    <source>
        <dbReference type="EMBL" id="PRF54584.1"/>
    </source>
</evidence>
<evidence type="ECO:0000313" key="5">
    <source>
        <dbReference type="Proteomes" id="UP000238982"/>
    </source>
</evidence>
<reference evidence="2 4" key="1">
    <citation type="submission" date="2018-03" db="EMBL/GenBank/DDBJ databases">
        <authorList>
            <person name="Nguyen K."/>
            <person name="Fouts D."/>
            <person name="Sutton G."/>
        </authorList>
    </citation>
    <scope>NUCLEOTIDE SEQUENCE [LARGE SCALE GENOMIC DNA]</scope>
    <source>
        <strain evidence="2 4">AU14328</strain>
    </source>
</reference>
<dbReference type="EMBL" id="PVGH01000107">
    <property type="protein sequence ID" value="PRF54584.1"/>
    <property type="molecule type" value="Genomic_DNA"/>
</dbReference>